<dbReference type="RefSeq" id="WP_239797086.1">
    <property type="nucleotide sequence ID" value="NZ_OU912926.1"/>
</dbReference>
<name>A0ABN8AKQ4_9PROT</name>
<evidence type="ECO:0000313" key="1">
    <source>
        <dbReference type="EMBL" id="CAG9933275.1"/>
    </source>
</evidence>
<reference evidence="1 2" key="1">
    <citation type="submission" date="2021-10" db="EMBL/GenBank/DDBJ databases">
        <authorList>
            <person name="Koch H."/>
        </authorList>
    </citation>
    <scope>NUCLEOTIDE SEQUENCE [LARGE SCALE GENOMIC DNA]</scope>
    <source>
        <strain evidence="1">6680</strain>
    </source>
</reference>
<keyword evidence="2" id="KW-1185">Reference proteome</keyword>
<evidence type="ECO:0000313" key="2">
    <source>
        <dbReference type="Proteomes" id="UP000839052"/>
    </source>
</evidence>
<organism evidence="1 2">
    <name type="scientific">Candidatus Nitrotoga arctica</name>
    <dbReference type="NCBI Taxonomy" id="453162"/>
    <lineage>
        <taxon>Bacteria</taxon>
        <taxon>Pseudomonadati</taxon>
        <taxon>Pseudomonadota</taxon>
        <taxon>Betaproteobacteria</taxon>
        <taxon>Nitrosomonadales</taxon>
        <taxon>Gallionellaceae</taxon>
        <taxon>Candidatus Nitrotoga</taxon>
    </lineage>
</organism>
<protein>
    <submittedName>
        <fullName evidence="1">Uncharacterized protein</fullName>
    </submittedName>
</protein>
<dbReference type="EMBL" id="OU912926">
    <property type="protein sequence ID" value="CAG9933275.1"/>
    <property type="molecule type" value="Genomic_DNA"/>
</dbReference>
<dbReference type="Proteomes" id="UP000839052">
    <property type="component" value="Chromosome"/>
</dbReference>
<gene>
    <name evidence="1" type="ORF">NTG6680_2026</name>
</gene>
<sequence length="76" mass="8358">MNAIQVSIRLVDGGMQEFTCGHELLHKLHSLQSQGLAGKQLIHRLITDDWGAPPVLVEIKDIGLNGESLAIRIPYT</sequence>
<proteinExistence type="predicted"/>
<accession>A0ABN8AKQ4</accession>